<reference evidence="3" key="1">
    <citation type="submission" date="2020-01" db="EMBL/GenBank/DDBJ databases">
        <authorList>
            <consortium name="DOE Joint Genome Institute"/>
            <person name="Haridas S."/>
            <person name="Albert R."/>
            <person name="Binder M."/>
            <person name="Bloem J."/>
            <person name="Labutti K."/>
            <person name="Salamov A."/>
            <person name="Andreopoulos B."/>
            <person name="Baker S.E."/>
            <person name="Barry K."/>
            <person name="Bills G."/>
            <person name="Bluhm B.H."/>
            <person name="Cannon C."/>
            <person name="Castanera R."/>
            <person name="Culley D.E."/>
            <person name="Daum C."/>
            <person name="Ezra D."/>
            <person name="Gonzalez J.B."/>
            <person name="Henrissat B."/>
            <person name="Kuo A."/>
            <person name="Liang C."/>
            <person name="Lipzen A."/>
            <person name="Lutzoni F."/>
            <person name="Magnuson J."/>
            <person name="Mondo S."/>
            <person name="Nolan M."/>
            <person name="Ohm R."/>
            <person name="Pangilinan J."/>
            <person name="Park H.-J."/>
            <person name="Ramirez L."/>
            <person name="Alfaro M."/>
            <person name="Sun H."/>
            <person name="Tritt A."/>
            <person name="Yoshinaga Y."/>
            <person name="Zwiers L.-H."/>
            <person name="Turgeon B.G."/>
            <person name="Goodwin S.B."/>
            <person name="Spatafora J.W."/>
            <person name="Crous P.W."/>
            <person name="Grigoriev I.V."/>
        </authorList>
    </citation>
    <scope>NUCLEOTIDE SEQUENCE</scope>
    <source>
        <strain evidence="3">CBS 342.82</strain>
    </source>
</reference>
<gene>
    <name evidence="3" type="ORF">K489DRAFT_13954</name>
</gene>
<evidence type="ECO:0000313" key="2">
    <source>
        <dbReference type="Proteomes" id="UP000504637"/>
    </source>
</evidence>
<proteinExistence type="predicted"/>
<dbReference type="Proteomes" id="UP000504637">
    <property type="component" value="Unplaced"/>
</dbReference>
<evidence type="ECO:0000256" key="1">
    <source>
        <dbReference type="SAM" id="Phobius"/>
    </source>
</evidence>
<keyword evidence="1" id="KW-0812">Transmembrane</keyword>
<reference evidence="3" key="3">
    <citation type="submission" date="2025-08" db="UniProtKB">
        <authorList>
            <consortium name="RefSeq"/>
        </authorList>
    </citation>
    <scope>IDENTIFICATION</scope>
    <source>
        <strain evidence="3">CBS 342.82</strain>
    </source>
</reference>
<keyword evidence="1" id="KW-0472">Membrane</keyword>
<organism evidence="3">
    <name type="scientific">Dissoconium aciculare CBS 342.82</name>
    <dbReference type="NCBI Taxonomy" id="1314786"/>
    <lineage>
        <taxon>Eukaryota</taxon>
        <taxon>Fungi</taxon>
        <taxon>Dikarya</taxon>
        <taxon>Ascomycota</taxon>
        <taxon>Pezizomycotina</taxon>
        <taxon>Dothideomycetes</taxon>
        <taxon>Dothideomycetidae</taxon>
        <taxon>Mycosphaerellales</taxon>
        <taxon>Dissoconiaceae</taxon>
        <taxon>Dissoconium</taxon>
    </lineage>
</organism>
<evidence type="ECO:0000313" key="3">
    <source>
        <dbReference type="RefSeq" id="XP_033464401.1"/>
    </source>
</evidence>
<sequence>MEIPHLSRCSTSQKPDVLFVQGSLVIGTYRALVITPRFCLSCLSSILIVVVVVNILVAWLLARTRKTPKQGRTMKEFLAHLFAVARSSMCVQGTYVIFFCNLDIGGDDGGR</sequence>
<protein>
    <submittedName>
        <fullName evidence="3">Uncharacterized protein</fullName>
    </submittedName>
</protein>
<dbReference type="RefSeq" id="XP_033464401.1">
    <property type="nucleotide sequence ID" value="XM_033599118.1"/>
</dbReference>
<name>A0A6J3MHE7_9PEZI</name>
<keyword evidence="1" id="KW-1133">Transmembrane helix</keyword>
<keyword evidence="2" id="KW-1185">Reference proteome</keyword>
<feature type="transmembrane region" description="Helical" evidence="1">
    <location>
        <begin position="38"/>
        <end position="62"/>
    </location>
</feature>
<reference evidence="3" key="2">
    <citation type="submission" date="2020-04" db="EMBL/GenBank/DDBJ databases">
        <authorList>
            <consortium name="NCBI Genome Project"/>
        </authorList>
    </citation>
    <scope>NUCLEOTIDE SEQUENCE</scope>
    <source>
        <strain evidence="3">CBS 342.82</strain>
    </source>
</reference>
<dbReference type="AlphaFoldDB" id="A0A6J3MHE7"/>
<dbReference type="GeneID" id="54356917"/>
<accession>A0A6J3MHE7</accession>